<sequence length="39" mass="4420">MTVSHHTLLPLLANRVPAGYLWRCTCLPLTHVCGRLTFQ</sequence>
<evidence type="ECO:0000313" key="1">
    <source>
        <dbReference type="EMBL" id="JAH86628.1"/>
    </source>
</evidence>
<dbReference type="AlphaFoldDB" id="A0A0E9WAW1"/>
<reference evidence="1" key="2">
    <citation type="journal article" date="2015" name="Fish Shellfish Immunol.">
        <title>Early steps in the European eel (Anguilla anguilla)-Vibrio vulnificus interaction in the gills: Role of the RtxA13 toxin.</title>
        <authorList>
            <person name="Callol A."/>
            <person name="Pajuelo D."/>
            <person name="Ebbesson L."/>
            <person name="Teles M."/>
            <person name="MacKenzie S."/>
            <person name="Amaro C."/>
        </authorList>
    </citation>
    <scope>NUCLEOTIDE SEQUENCE</scope>
</reference>
<reference evidence="1" key="1">
    <citation type="submission" date="2014-11" db="EMBL/GenBank/DDBJ databases">
        <authorList>
            <person name="Amaro Gonzalez C."/>
        </authorList>
    </citation>
    <scope>NUCLEOTIDE SEQUENCE</scope>
</reference>
<accession>A0A0E9WAW1</accession>
<name>A0A0E9WAW1_ANGAN</name>
<protein>
    <submittedName>
        <fullName evidence="1">Uncharacterized protein</fullName>
    </submittedName>
</protein>
<proteinExistence type="predicted"/>
<organism evidence="1">
    <name type="scientific">Anguilla anguilla</name>
    <name type="common">European freshwater eel</name>
    <name type="synonym">Muraena anguilla</name>
    <dbReference type="NCBI Taxonomy" id="7936"/>
    <lineage>
        <taxon>Eukaryota</taxon>
        <taxon>Metazoa</taxon>
        <taxon>Chordata</taxon>
        <taxon>Craniata</taxon>
        <taxon>Vertebrata</taxon>
        <taxon>Euteleostomi</taxon>
        <taxon>Actinopterygii</taxon>
        <taxon>Neopterygii</taxon>
        <taxon>Teleostei</taxon>
        <taxon>Anguilliformes</taxon>
        <taxon>Anguillidae</taxon>
        <taxon>Anguilla</taxon>
    </lineage>
</organism>
<dbReference type="EMBL" id="GBXM01021949">
    <property type="protein sequence ID" value="JAH86628.1"/>
    <property type="molecule type" value="Transcribed_RNA"/>
</dbReference>